<feature type="compositionally biased region" description="Basic residues" evidence="1">
    <location>
        <begin position="138"/>
        <end position="147"/>
    </location>
</feature>
<feature type="region of interest" description="Disordered" evidence="1">
    <location>
        <begin position="105"/>
        <end position="147"/>
    </location>
</feature>
<protein>
    <recommendedName>
        <fullName evidence="4">Helix-turn-helix domain-containing protein</fullName>
    </recommendedName>
</protein>
<dbReference type="EMBL" id="WUBZ01000089">
    <property type="protein sequence ID" value="MWV55272.1"/>
    <property type="molecule type" value="Genomic_DNA"/>
</dbReference>
<evidence type="ECO:0008006" key="4">
    <source>
        <dbReference type="Google" id="ProtNLM"/>
    </source>
</evidence>
<name>A0ABW9URV6_CHLPH</name>
<feature type="non-terminal residue" evidence="2">
    <location>
        <position position="147"/>
    </location>
</feature>
<reference evidence="2 3" key="1">
    <citation type="submission" date="2019-11" db="EMBL/GenBank/DDBJ databases">
        <title>Green- and brown-colored morphotypes of Chlorobia in the stratified aquatic ecosystems of Kandalaksha Gulf (White Sea): A model for study of the accessory genome evolution.</title>
        <authorList>
            <person name="Grouzdev D.S."/>
        </authorList>
    </citation>
    <scope>NUCLEOTIDE SEQUENCE [LARGE SCALE GENOMIC DNA]</scope>
    <source>
        <strain evidence="2 3">ZM</strain>
    </source>
</reference>
<evidence type="ECO:0000256" key="1">
    <source>
        <dbReference type="SAM" id="MobiDB-lite"/>
    </source>
</evidence>
<accession>A0ABW9URV6</accession>
<dbReference type="Proteomes" id="UP000489351">
    <property type="component" value="Unassembled WGS sequence"/>
</dbReference>
<sequence>MPSPNNNSFITLHRKITRWEWYTDANTMRVFLHLILMANHKESKWRGETILRGQLLTGRKQLAAELGLSEQKIRTALSKLNSTNEITIRATKRYSVITVCNYSDYQDKKDQKQPRGQPSGQPTSNQQVTTSNNVNKGNNKKKTNTTP</sequence>
<proteinExistence type="predicted"/>
<evidence type="ECO:0000313" key="3">
    <source>
        <dbReference type="Proteomes" id="UP000489351"/>
    </source>
</evidence>
<comment type="caution">
    <text evidence="2">The sequence shown here is derived from an EMBL/GenBank/DDBJ whole genome shotgun (WGS) entry which is preliminary data.</text>
</comment>
<gene>
    <name evidence="2" type="ORF">GJ685_09460</name>
</gene>
<evidence type="ECO:0000313" key="2">
    <source>
        <dbReference type="EMBL" id="MWV55272.1"/>
    </source>
</evidence>
<keyword evidence="3" id="KW-1185">Reference proteome</keyword>
<organism evidence="2 3">
    <name type="scientific">Chlorobium phaeovibrioides</name>
    <dbReference type="NCBI Taxonomy" id="1094"/>
    <lineage>
        <taxon>Bacteria</taxon>
        <taxon>Pseudomonadati</taxon>
        <taxon>Chlorobiota</taxon>
        <taxon>Chlorobiia</taxon>
        <taxon>Chlorobiales</taxon>
        <taxon>Chlorobiaceae</taxon>
        <taxon>Chlorobium/Pelodictyon group</taxon>
        <taxon>Chlorobium</taxon>
    </lineage>
</organism>
<feature type="compositionally biased region" description="Polar residues" evidence="1">
    <location>
        <begin position="114"/>
        <end position="128"/>
    </location>
</feature>